<dbReference type="InterPro" id="IPR011990">
    <property type="entry name" value="TPR-like_helical_dom_sf"/>
</dbReference>
<dbReference type="EMBL" id="CAJNOJ010000408">
    <property type="protein sequence ID" value="CAF1437149.1"/>
    <property type="molecule type" value="Genomic_DNA"/>
</dbReference>
<dbReference type="Pfam" id="PF13181">
    <property type="entry name" value="TPR_8"/>
    <property type="match status" value="2"/>
</dbReference>
<evidence type="ECO:0000256" key="7">
    <source>
        <dbReference type="RuleBase" id="RU361228"/>
    </source>
</evidence>
<dbReference type="EC" id="2.4.2.31" evidence="7"/>
<evidence type="ECO:0000313" key="8">
    <source>
        <dbReference type="EMBL" id="CAF1437149.1"/>
    </source>
</evidence>
<evidence type="ECO:0000256" key="3">
    <source>
        <dbReference type="ARBA" id="ARBA00022679"/>
    </source>
</evidence>
<dbReference type="Gene3D" id="1.25.40.10">
    <property type="entry name" value="Tetratricopeptide repeat domain"/>
    <property type="match status" value="2"/>
</dbReference>
<feature type="repeat" description="TPR" evidence="6">
    <location>
        <begin position="453"/>
        <end position="486"/>
    </location>
</feature>
<keyword evidence="2 7" id="KW-0328">Glycosyltransferase</keyword>
<dbReference type="AlphaFoldDB" id="A0A815NEE3"/>
<evidence type="ECO:0000256" key="5">
    <source>
        <dbReference type="ARBA" id="ARBA00047597"/>
    </source>
</evidence>
<comment type="caution">
    <text evidence="8">The sequence shown here is derived from an EMBL/GenBank/DDBJ whole genome shotgun (WGS) entry which is preliminary data.</text>
</comment>
<keyword evidence="7" id="KW-0521">NADP</keyword>
<proteinExistence type="inferred from homology"/>
<dbReference type="InterPro" id="IPR000768">
    <property type="entry name" value="ART"/>
</dbReference>
<keyword evidence="10" id="KW-1185">Reference proteome</keyword>
<protein>
    <recommendedName>
        <fullName evidence="7">NAD(P)(+)--arginine ADP-ribosyltransferase</fullName>
        <ecNumber evidence="7">2.4.2.31</ecNumber>
    </recommendedName>
    <alternativeName>
        <fullName evidence="7">Mono(ADP-ribosyl)transferase</fullName>
    </alternativeName>
</protein>
<organism evidence="8 11">
    <name type="scientific">Adineta ricciae</name>
    <name type="common">Rotifer</name>
    <dbReference type="NCBI Taxonomy" id="249248"/>
    <lineage>
        <taxon>Eukaryota</taxon>
        <taxon>Metazoa</taxon>
        <taxon>Spiralia</taxon>
        <taxon>Gnathifera</taxon>
        <taxon>Rotifera</taxon>
        <taxon>Eurotatoria</taxon>
        <taxon>Bdelloidea</taxon>
        <taxon>Adinetida</taxon>
        <taxon>Adinetidae</taxon>
        <taxon>Adineta</taxon>
    </lineage>
</organism>
<dbReference type="SMART" id="SM00028">
    <property type="entry name" value="TPR"/>
    <property type="match status" value="4"/>
</dbReference>
<sequence length="600" mass="69328">MHRAQNVHPNRNYIGIWVHDPFTPSLDINQLVLKRLNSTFDYVREFDTLRDVATYLRGDQLIASVVVIISSEFMTSPLRELLAQQINNKSEKIRATYSLPINQVASKQEISLQIDTLCFQIQKDLQVDSSSASTSQTETIPEVSDQSIPPFGVANHPLKQTSIRCLSNESRRFIQFQALIEILFRLEHDMTRAKDDMLSTSRLCYADDVVELVKIAEFERSYNSKDVHTFYTKDGFCFRMVNMAFRSEDIEQIYTWRLFISDLHKKLKEIFSDTKQKGENKLTVYRGKKLRHVVIQQLKDNVNKRISMNGFLSTSLNKNAAIFFSGDDVPRDNHESVVFEIHIDDIKSYTGKPFADISTNNEEMDEQEVLFSAGTVWKITDIKIEQGRWHVSLHSCSEDLDSELDRHLDQLTDGYTLLSVGKSLEELEEYDKAEKFYSRMLRDKSNITKEQEGLLNYRIGRLRQKKGDENGALDYFEKALAYFPTHQTIQGKVISTKLPTRFEIYAQIGLIHYENRNLSEANEAWQKALLEPDGTPQGKANVYNSLGDLAKERGNLDQAIMHYKDAQELGPTNDLKRKYNEALDLNNRIRSAESQKRRRT</sequence>
<evidence type="ECO:0000256" key="4">
    <source>
        <dbReference type="ARBA" id="ARBA00022695"/>
    </source>
</evidence>
<keyword evidence="4" id="KW-0548">Nucleotidyltransferase</keyword>
<dbReference type="Pfam" id="PF01129">
    <property type="entry name" value="ART"/>
    <property type="match status" value="1"/>
</dbReference>
<dbReference type="PANTHER" id="PTHR10098">
    <property type="entry name" value="RAPSYN-RELATED"/>
    <property type="match status" value="1"/>
</dbReference>
<comment type="similarity">
    <text evidence="1 7">Belongs to the Arg-specific ADP-ribosyltransferase family.</text>
</comment>
<evidence type="ECO:0000313" key="11">
    <source>
        <dbReference type="Proteomes" id="UP000663852"/>
    </source>
</evidence>
<dbReference type="Proteomes" id="UP000663828">
    <property type="component" value="Unassembled WGS sequence"/>
</dbReference>
<keyword evidence="7" id="KW-0520">NAD</keyword>
<reference evidence="8" key="1">
    <citation type="submission" date="2021-02" db="EMBL/GenBank/DDBJ databases">
        <authorList>
            <person name="Nowell W R."/>
        </authorList>
    </citation>
    <scope>NUCLEOTIDE SEQUENCE</scope>
</reference>
<keyword evidence="3 7" id="KW-0808">Transferase</keyword>
<feature type="repeat" description="TPR" evidence="6">
    <location>
        <begin position="540"/>
        <end position="573"/>
    </location>
</feature>
<keyword evidence="6" id="KW-0802">TPR repeat</keyword>
<name>A0A815NEE3_ADIRI</name>
<dbReference type="SUPFAM" id="SSF56399">
    <property type="entry name" value="ADP-ribosylation"/>
    <property type="match status" value="1"/>
</dbReference>
<dbReference type="PROSITE" id="PS50005">
    <property type="entry name" value="TPR"/>
    <property type="match status" value="2"/>
</dbReference>
<comment type="catalytic activity">
    <reaction evidence="5 7">
        <text>L-arginyl-[protein] + NAD(+) = N(omega)-(ADP-D-ribosyl)-L-arginyl-[protein] + nicotinamide + H(+)</text>
        <dbReference type="Rhea" id="RHEA:19149"/>
        <dbReference type="Rhea" id="RHEA-COMP:10532"/>
        <dbReference type="Rhea" id="RHEA-COMP:15087"/>
        <dbReference type="ChEBI" id="CHEBI:15378"/>
        <dbReference type="ChEBI" id="CHEBI:17154"/>
        <dbReference type="ChEBI" id="CHEBI:29965"/>
        <dbReference type="ChEBI" id="CHEBI:57540"/>
        <dbReference type="ChEBI" id="CHEBI:142554"/>
        <dbReference type="EC" id="2.4.2.31"/>
    </reaction>
</comment>
<evidence type="ECO:0000256" key="1">
    <source>
        <dbReference type="ARBA" id="ARBA00009558"/>
    </source>
</evidence>
<dbReference type="SUPFAM" id="SSF48452">
    <property type="entry name" value="TPR-like"/>
    <property type="match status" value="1"/>
</dbReference>
<evidence type="ECO:0000313" key="9">
    <source>
        <dbReference type="EMBL" id="CAF1608314.1"/>
    </source>
</evidence>
<accession>A0A815NEE3</accession>
<dbReference type="InterPro" id="IPR019734">
    <property type="entry name" value="TPR_rpt"/>
</dbReference>
<dbReference type="GO" id="GO:0016779">
    <property type="term" value="F:nucleotidyltransferase activity"/>
    <property type="evidence" value="ECO:0007669"/>
    <property type="project" value="UniProtKB-KW"/>
</dbReference>
<dbReference type="OrthoDB" id="10018093at2759"/>
<gene>
    <name evidence="8" type="ORF">EDS130_LOCUS38602</name>
    <name evidence="9" type="ORF">XAT740_LOCUS48566</name>
</gene>
<dbReference type="PROSITE" id="PS51996">
    <property type="entry name" value="TR_MART"/>
    <property type="match status" value="1"/>
</dbReference>
<evidence type="ECO:0000256" key="2">
    <source>
        <dbReference type="ARBA" id="ARBA00022676"/>
    </source>
</evidence>
<dbReference type="Gene3D" id="3.90.176.10">
    <property type="entry name" value="Toxin ADP-ribosyltransferase, Chain A, domain 1"/>
    <property type="match status" value="1"/>
</dbReference>
<dbReference type="GO" id="GO:0106274">
    <property type="term" value="F:NAD+-protein-arginine ADP-ribosyltransferase activity"/>
    <property type="evidence" value="ECO:0007669"/>
    <property type="project" value="UniProtKB-EC"/>
</dbReference>
<evidence type="ECO:0000256" key="6">
    <source>
        <dbReference type="PROSITE-ProRule" id="PRU00339"/>
    </source>
</evidence>
<dbReference type="Proteomes" id="UP000663852">
    <property type="component" value="Unassembled WGS sequence"/>
</dbReference>
<dbReference type="EMBL" id="CAJNOR010006991">
    <property type="protein sequence ID" value="CAF1608314.1"/>
    <property type="molecule type" value="Genomic_DNA"/>
</dbReference>
<evidence type="ECO:0000313" key="10">
    <source>
        <dbReference type="Proteomes" id="UP000663828"/>
    </source>
</evidence>